<dbReference type="EC" id="2.7.1.12" evidence="3 9"/>
<evidence type="ECO:0000256" key="5">
    <source>
        <dbReference type="ARBA" id="ARBA00022741"/>
    </source>
</evidence>
<dbReference type="PANTHER" id="PTHR43442">
    <property type="entry name" value="GLUCONOKINASE-RELATED"/>
    <property type="match status" value="1"/>
</dbReference>
<evidence type="ECO:0000313" key="10">
    <source>
        <dbReference type="EMBL" id="MDI2091404.1"/>
    </source>
</evidence>
<protein>
    <recommendedName>
        <fullName evidence="3 9">Gluconokinase</fullName>
        <ecNumber evidence="3 9">2.7.1.12</ecNumber>
    </recommendedName>
</protein>
<evidence type="ECO:0000256" key="6">
    <source>
        <dbReference type="ARBA" id="ARBA00022777"/>
    </source>
</evidence>
<dbReference type="InterPro" id="IPR006001">
    <property type="entry name" value="Therm_gnt_kin"/>
</dbReference>
<reference evidence="10" key="1">
    <citation type="submission" date="2023-05" db="EMBL/GenBank/DDBJ databases">
        <title>Whole genome sequence of Commensalibacter sp.</title>
        <authorList>
            <person name="Charoenyingcharoen P."/>
            <person name="Yukphan P."/>
        </authorList>
    </citation>
    <scope>NUCLEOTIDE SEQUENCE</scope>
    <source>
        <strain evidence="10">TBRC 16381</strain>
    </source>
</reference>
<proteinExistence type="inferred from homology"/>
<dbReference type="CDD" id="cd02021">
    <property type="entry name" value="GntK"/>
    <property type="match status" value="1"/>
</dbReference>
<keyword evidence="7 9" id="KW-0067">ATP-binding</keyword>
<evidence type="ECO:0000313" key="11">
    <source>
        <dbReference type="Proteomes" id="UP001431634"/>
    </source>
</evidence>
<evidence type="ECO:0000256" key="9">
    <source>
        <dbReference type="RuleBase" id="RU363066"/>
    </source>
</evidence>
<dbReference type="GO" id="GO:0046316">
    <property type="term" value="F:gluconokinase activity"/>
    <property type="evidence" value="ECO:0007669"/>
    <property type="project" value="UniProtKB-EC"/>
</dbReference>
<evidence type="ECO:0000256" key="7">
    <source>
        <dbReference type="ARBA" id="ARBA00022840"/>
    </source>
</evidence>
<evidence type="ECO:0000256" key="8">
    <source>
        <dbReference type="ARBA" id="ARBA00048090"/>
    </source>
</evidence>
<dbReference type="PANTHER" id="PTHR43442:SF3">
    <property type="entry name" value="GLUCONOKINASE-RELATED"/>
    <property type="match status" value="1"/>
</dbReference>
<dbReference type="RefSeq" id="WP_281448500.1">
    <property type="nucleotide sequence ID" value="NZ_JASBAO010000001.1"/>
</dbReference>
<comment type="catalytic activity">
    <reaction evidence="8 9">
        <text>D-gluconate + ATP = 6-phospho-D-gluconate + ADP + H(+)</text>
        <dbReference type="Rhea" id="RHEA:19433"/>
        <dbReference type="ChEBI" id="CHEBI:15378"/>
        <dbReference type="ChEBI" id="CHEBI:18391"/>
        <dbReference type="ChEBI" id="CHEBI:30616"/>
        <dbReference type="ChEBI" id="CHEBI:58759"/>
        <dbReference type="ChEBI" id="CHEBI:456216"/>
        <dbReference type="EC" id="2.7.1.12"/>
    </reaction>
</comment>
<dbReference type="InterPro" id="IPR027417">
    <property type="entry name" value="P-loop_NTPase"/>
</dbReference>
<sequence length="186" mass="20978">MVFPVKNNATIQPCLLVVMGVSGCGKTTMATALKQKLGWPFQEGDALHPSENIKKMSKGIPLTDEDRYPWLAKCHAWLQNCEQHHNGCGILTCSALKKQYRKILIDDIQSALYFIYLKTSKEILRQRLQDRTGHFMPSSLLTSQLDTLEPPGRDEPCITVEMNHSFDDAMHTVWHALQQMPLKAGG</sequence>
<name>A0ABT6Q2T2_9PROT</name>
<evidence type="ECO:0000256" key="3">
    <source>
        <dbReference type="ARBA" id="ARBA00012054"/>
    </source>
</evidence>
<keyword evidence="5 9" id="KW-0547">Nucleotide-binding</keyword>
<keyword evidence="4 9" id="KW-0808">Transferase</keyword>
<accession>A0ABT6Q2T2</accession>
<dbReference type="SUPFAM" id="SSF52540">
    <property type="entry name" value="P-loop containing nucleoside triphosphate hydrolases"/>
    <property type="match status" value="1"/>
</dbReference>
<comment type="similarity">
    <text evidence="2 9">Belongs to the gluconokinase GntK/GntV family.</text>
</comment>
<organism evidence="10 11">
    <name type="scientific">Commensalibacter oyaizuii</name>
    <dbReference type="NCBI Taxonomy" id="3043873"/>
    <lineage>
        <taxon>Bacteria</taxon>
        <taxon>Pseudomonadati</taxon>
        <taxon>Pseudomonadota</taxon>
        <taxon>Alphaproteobacteria</taxon>
        <taxon>Acetobacterales</taxon>
        <taxon>Acetobacteraceae</taxon>
    </lineage>
</organism>
<gene>
    <name evidence="10" type="ORF">QJV27_08480</name>
</gene>
<dbReference type="PROSITE" id="PS51257">
    <property type="entry name" value="PROKAR_LIPOPROTEIN"/>
    <property type="match status" value="1"/>
</dbReference>
<evidence type="ECO:0000256" key="4">
    <source>
        <dbReference type="ARBA" id="ARBA00022679"/>
    </source>
</evidence>
<evidence type="ECO:0000256" key="1">
    <source>
        <dbReference type="ARBA" id="ARBA00004761"/>
    </source>
</evidence>
<comment type="caution">
    <text evidence="10">The sequence shown here is derived from an EMBL/GenBank/DDBJ whole genome shotgun (WGS) entry which is preliminary data.</text>
</comment>
<dbReference type="Pfam" id="PF13238">
    <property type="entry name" value="AAA_18"/>
    <property type="match status" value="1"/>
</dbReference>
<dbReference type="EMBL" id="JASBAO010000001">
    <property type="protein sequence ID" value="MDI2091404.1"/>
    <property type="molecule type" value="Genomic_DNA"/>
</dbReference>
<comment type="pathway">
    <text evidence="1">Carbohydrate acid metabolism.</text>
</comment>
<dbReference type="Proteomes" id="UP001431634">
    <property type="component" value="Unassembled WGS sequence"/>
</dbReference>
<dbReference type="Gene3D" id="3.40.50.300">
    <property type="entry name" value="P-loop containing nucleotide triphosphate hydrolases"/>
    <property type="match status" value="1"/>
</dbReference>
<keyword evidence="11" id="KW-1185">Reference proteome</keyword>
<evidence type="ECO:0000256" key="2">
    <source>
        <dbReference type="ARBA" id="ARBA00008420"/>
    </source>
</evidence>
<dbReference type="NCBIfam" id="TIGR01313">
    <property type="entry name" value="therm_gnt_kin"/>
    <property type="match status" value="1"/>
</dbReference>
<keyword evidence="6 9" id="KW-0418">Kinase</keyword>